<dbReference type="AlphaFoldDB" id="A0A9W4E267"/>
<evidence type="ECO:0000313" key="3">
    <source>
        <dbReference type="Proteomes" id="UP001152519"/>
    </source>
</evidence>
<sequence>MLWLLGVPNLAVWAPALMYLGGWRKRRQLSIGVGMAAVVAGIAVGFLLLDALREHLPEAPAEALAARVAVIPVSVVLVVWTRLSPTRR</sequence>
<organism evidence="2 3">
    <name type="scientific">Actinacidiphila cocklensis</name>
    <dbReference type="NCBI Taxonomy" id="887465"/>
    <lineage>
        <taxon>Bacteria</taxon>
        <taxon>Bacillati</taxon>
        <taxon>Actinomycetota</taxon>
        <taxon>Actinomycetes</taxon>
        <taxon>Kitasatosporales</taxon>
        <taxon>Streptomycetaceae</taxon>
        <taxon>Actinacidiphila</taxon>
    </lineage>
</organism>
<feature type="transmembrane region" description="Helical" evidence="1">
    <location>
        <begin position="64"/>
        <end position="83"/>
    </location>
</feature>
<evidence type="ECO:0000256" key="1">
    <source>
        <dbReference type="SAM" id="Phobius"/>
    </source>
</evidence>
<accession>A0A9W4E267</accession>
<keyword evidence="1" id="KW-0472">Membrane</keyword>
<feature type="transmembrane region" description="Helical" evidence="1">
    <location>
        <begin position="29"/>
        <end position="52"/>
    </location>
</feature>
<keyword evidence="1" id="KW-1133">Transmembrane helix</keyword>
<evidence type="ECO:0000313" key="2">
    <source>
        <dbReference type="EMBL" id="CAG6391880.1"/>
    </source>
</evidence>
<protein>
    <submittedName>
        <fullName evidence="2">Uncharacterized protein</fullName>
    </submittedName>
</protein>
<feature type="transmembrane region" description="Helical" evidence="1">
    <location>
        <begin position="6"/>
        <end position="22"/>
    </location>
</feature>
<reference evidence="2" key="1">
    <citation type="submission" date="2021-05" db="EMBL/GenBank/DDBJ databases">
        <authorList>
            <person name="Arsene-Ploetze F."/>
        </authorList>
    </citation>
    <scope>NUCLEOTIDE SEQUENCE</scope>
    <source>
        <strain evidence="2">DSM 42138</strain>
    </source>
</reference>
<name>A0A9W4E267_9ACTN</name>
<dbReference type="EMBL" id="CAJSLV010000042">
    <property type="protein sequence ID" value="CAG6391880.1"/>
    <property type="molecule type" value="Genomic_DNA"/>
</dbReference>
<dbReference type="RefSeq" id="WP_251485821.1">
    <property type="nucleotide sequence ID" value="NZ_CAJSLV010000042.1"/>
</dbReference>
<keyword evidence="3" id="KW-1185">Reference proteome</keyword>
<gene>
    <name evidence="2" type="ORF">SCOCK_140078</name>
</gene>
<keyword evidence="1" id="KW-0812">Transmembrane</keyword>
<proteinExistence type="predicted"/>
<dbReference type="Proteomes" id="UP001152519">
    <property type="component" value="Unassembled WGS sequence"/>
</dbReference>
<comment type="caution">
    <text evidence="2">The sequence shown here is derived from an EMBL/GenBank/DDBJ whole genome shotgun (WGS) entry which is preliminary data.</text>
</comment>